<evidence type="ECO:0000256" key="8">
    <source>
        <dbReference type="SAM" id="SignalP"/>
    </source>
</evidence>
<dbReference type="GO" id="GO:0003796">
    <property type="term" value="F:lysozyme activity"/>
    <property type="evidence" value="ECO:0007669"/>
    <property type="project" value="UniProtKB-EC"/>
</dbReference>
<keyword evidence="4" id="KW-0929">Antimicrobial</keyword>
<dbReference type="EMBL" id="OU963866">
    <property type="protein sequence ID" value="CAH0772066.1"/>
    <property type="molecule type" value="Genomic_DNA"/>
</dbReference>
<dbReference type="PANTHER" id="PTHR11407">
    <property type="entry name" value="LYSOZYME C"/>
    <property type="match status" value="1"/>
</dbReference>
<dbReference type="EC" id="3.2.1.17" evidence="3"/>
<comment type="similarity">
    <text evidence="2 7">Belongs to the glycosyl hydrolase 22 family.</text>
</comment>
<dbReference type="InterPro" id="IPR019799">
    <property type="entry name" value="Glyco_hydro_22_CS"/>
</dbReference>
<name>A0A9P0CDV0_BEMTA</name>
<feature type="domain" description="Glycosyl hydrolases family 22 (GH22)" evidence="9">
    <location>
        <begin position="93"/>
        <end position="111"/>
    </location>
</feature>
<keyword evidence="8" id="KW-0732">Signal</keyword>
<dbReference type="CDD" id="cd16899">
    <property type="entry name" value="LYZ_C_invert"/>
    <property type="match status" value="1"/>
</dbReference>
<dbReference type="Pfam" id="PF00062">
    <property type="entry name" value="Lys"/>
    <property type="match status" value="1"/>
</dbReference>
<dbReference type="PRINTS" id="PR00135">
    <property type="entry name" value="LYZLACT"/>
</dbReference>
<evidence type="ECO:0000256" key="4">
    <source>
        <dbReference type="ARBA" id="ARBA00022638"/>
    </source>
</evidence>
<keyword evidence="6" id="KW-0378">Hydrolase</keyword>
<dbReference type="Proteomes" id="UP001152759">
    <property type="component" value="Chromosome 5"/>
</dbReference>
<evidence type="ECO:0000256" key="6">
    <source>
        <dbReference type="ARBA" id="ARBA00023295"/>
    </source>
</evidence>
<reference evidence="10" key="1">
    <citation type="submission" date="2021-12" db="EMBL/GenBank/DDBJ databases">
        <authorList>
            <person name="King R."/>
        </authorList>
    </citation>
    <scope>NUCLEOTIDE SEQUENCE</scope>
</reference>
<sequence length="160" mass="17868">MLSPRANLFYLLLIAIPLTTAKIFTKCELAEKLRALKAPPEDIPTWVCIAEHESRLDTSAVGPPNGDGSRDHGLLQINDRYWCWVQEDGPAACGNKCSDFEDDDIRDDFICARRVFRATKRRTGNGFTAWVVYGQHCNGPDVGRYTSECSAVAKNETTRS</sequence>
<dbReference type="GO" id="GO:0031640">
    <property type="term" value="P:killing of cells of another organism"/>
    <property type="evidence" value="ECO:0007669"/>
    <property type="project" value="UniProtKB-KW"/>
</dbReference>
<dbReference type="SUPFAM" id="SSF53955">
    <property type="entry name" value="Lysozyme-like"/>
    <property type="match status" value="1"/>
</dbReference>
<evidence type="ECO:0000256" key="2">
    <source>
        <dbReference type="ARBA" id="ARBA00010859"/>
    </source>
</evidence>
<keyword evidence="4" id="KW-0081">Bacteriolytic enzyme</keyword>
<evidence type="ECO:0000313" key="10">
    <source>
        <dbReference type="EMBL" id="CAH0772066.1"/>
    </source>
</evidence>
<keyword evidence="11" id="KW-1185">Reference proteome</keyword>
<dbReference type="FunFam" id="1.10.530.10:FF:000001">
    <property type="entry name" value="Lysozyme C"/>
    <property type="match status" value="1"/>
</dbReference>
<evidence type="ECO:0000256" key="1">
    <source>
        <dbReference type="ARBA" id="ARBA00000632"/>
    </source>
</evidence>
<evidence type="ECO:0000256" key="7">
    <source>
        <dbReference type="RuleBase" id="RU004440"/>
    </source>
</evidence>
<dbReference type="PANTHER" id="PTHR11407:SF63">
    <property type="entry name" value="LYSOZYME C"/>
    <property type="match status" value="1"/>
</dbReference>
<dbReference type="AlphaFoldDB" id="A0A9P0CDV0"/>
<feature type="chain" id="PRO_5040363470" description="lysozyme" evidence="8">
    <location>
        <begin position="22"/>
        <end position="160"/>
    </location>
</feature>
<gene>
    <name evidence="10" type="ORF">BEMITA_LOCUS8717</name>
</gene>
<dbReference type="SMART" id="SM00263">
    <property type="entry name" value="LYZ1"/>
    <property type="match status" value="1"/>
</dbReference>
<keyword evidence="5" id="KW-1015">Disulfide bond</keyword>
<evidence type="ECO:0000259" key="9">
    <source>
        <dbReference type="PROSITE" id="PS00128"/>
    </source>
</evidence>
<feature type="signal peptide" evidence="8">
    <location>
        <begin position="1"/>
        <end position="21"/>
    </location>
</feature>
<dbReference type="GO" id="GO:0042742">
    <property type="term" value="P:defense response to bacterium"/>
    <property type="evidence" value="ECO:0007669"/>
    <property type="project" value="UniProtKB-KW"/>
</dbReference>
<dbReference type="InterPro" id="IPR023346">
    <property type="entry name" value="Lysozyme-like_dom_sf"/>
</dbReference>
<comment type="catalytic activity">
    <reaction evidence="1">
        <text>Hydrolysis of (1-&gt;4)-beta-linkages between N-acetylmuramic acid and N-acetyl-D-glucosamine residues in a peptidoglycan and between N-acetyl-D-glucosamine residues in chitodextrins.</text>
        <dbReference type="EC" id="3.2.1.17"/>
    </reaction>
</comment>
<evidence type="ECO:0000256" key="5">
    <source>
        <dbReference type="ARBA" id="ARBA00023157"/>
    </source>
</evidence>
<dbReference type="PROSITE" id="PS51348">
    <property type="entry name" value="GLYCOSYL_HYDROL_F22_2"/>
    <property type="match status" value="1"/>
</dbReference>
<organism evidence="10 11">
    <name type="scientific">Bemisia tabaci</name>
    <name type="common">Sweetpotato whitefly</name>
    <name type="synonym">Aleurodes tabaci</name>
    <dbReference type="NCBI Taxonomy" id="7038"/>
    <lineage>
        <taxon>Eukaryota</taxon>
        <taxon>Metazoa</taxon>
        <taxon>Ecdysozoa</taxon>
        <taxon>Arthropoda</taxon>
        <taxon>Hexapoda</taxon>
        <taxon>Insecta</taxon>
        <taxon>Pterygota</taxon>
        <taxon>Neoptera</taxon>
        <taxon>Paraneoptera</taxon>
        <taxon>Hemiptera</taxon>
        <taxon>Sternorrhyncha</taxon>
        <taxon>Aleyrodoidea</taxon>
        <taxon>Aleyrodidae</taxon>
        <taxon>Aleyrodinae</taxon>
        <taxon>Bemisia</taxon>
    </lineage>
</organism>
<dbReference type="Gene3D" id="1.10.530.10">
    <property type="match status" value="1"/>
</dbReference>
<accession>A0A9P0CDV0</accession>
<protein>
    <recommendedName>
        <fullName evidence="3">lysozyme</fullName>
        <ecNumber evidence="3">3.2.1.17</ecNumber>
    </recommendedName>
</protein>
<dbReference type="PROSITE" id="PS00128">
    <property type="entry name" value="GLYCOSYL_HYDROL_F22_1"/>
    <property type="match status" value="1"/>
</dbReference>
<evidence type="ECO:0000313" key="11">
    <source>
        <dbReference type="Proteomes" id="UP001152759"/>
    </source>
</evidence>
<keyword evidence="6" id="KW-0326">Glycosidase</keyword>
<evidence type="ECO:0000256" key="3">
    <source>
        <dbReference type="ARBA" id="ARBA00012732"/>
    </source>
</evidence>
<dbReference type="InterPro" id="IPR001916">
    <property type="entry name" value="Glyco_hydro_22"/>
</dbReference>
<proteinExistence type="inferred from homology"/>